<dbReference type="KEGG" id="pmic:NW74_07170"/>
<feature type="transmembrane region" description="Helical" evidence="9">
    <location>
        <begin position="167"/>
        <end position="190"/>
    </location>
</feature>
<feature type="transmembrane region" description="Helical" evidence="9">
    <location>
        <begin position="20"/>
        <end position="39"/>
    </location>
</feature>
<proteinExistence type="inferred from homology"/>
<dbReference type="EMBL" id="CP009761">
    <property type="protein sequence ID" value="AIZ37120.1"/>
    <property type="molecule type" value="Genomic_DNA"/>
</dbReference>
<keyword evidence="5 8" id="KW-0812">Transmembrane</keyword>
<organism evidence="10 11">
    <name type="scientific">Parvimonas micra</name>
    <dbReference type="NCBI Taxonomy" id="33033"/>
    <lineage>
        <taxon>Bacteria</taxon>
        <taxon>Bacillati</taxon>
        <taxon>Bacillota</taxon>
        <taxon>Tissierellia</taxon>
        <taxon>Tissierellales</taxon>
        <taxon>Peptoniphilaceae</taxon>
        <taxon>Parvimonas</taxon>
    </lineage>
</organism>
<dbReference type="InterPro" id="IPR006043">
    <property type="entry name" value="NCS2"/>
</dbReference>
<dbReference type="GO" id="GO:0005886">
    <property type="term" value="C:plasma membrane"/>
    <property type="evidence" value="ECO:0007669"/>
    <property type="project" value="UniProtKB-SubCell"/>
</dbReference>
<feature type="transmembrane region" description="Helical" evidence="9">
    <location>
        <begin position="417"/>
        <end position="435"/>
    </location>
</feature>
<keyword evidence="11" id="KW-1185">Reference proteome</keyword>
<comment type="similarity">
    <text evidence="2 8">Belongs to the nucleobase:cation symporter-2 (NCS2) (TC 2.A.40) family. Azg-like subfamily.</text>
</comment>
<feature type="transmembrane region" description="Helical" evidence="9">
    <location>
        <begin position="244"/>
        <end position="266"/>
    </location>
</feature>
<name>A0A0B4S2V7_9FIRM</name>
<keyword evidence="6 8" id="KW-1133">Transmembrane helix</keyword>
<feature type="transmembrane region" description="Helical" evidence="9">
    <location>
        <begin position="51"/>
        <end position="78"/>
    </location>
</feature>
<dbReference type="OrthoDB" id="9808458at2"/>
<dbReference type="STRING" id="33033.NW74_07170"/>
<dbReference type="PIRSF" id="PIRSF005353">
    <property type="entry name" value="PbuG"/>
    <property type="match status" value="1"/>
</dbReference>
<evidence type="ECO:0000256" key="5">
    <source>
        <dbReference type="ARBA" id="ARBA00022692"/>
    </source>
</evidence>
<feature type="transmembrane region" description="Helical" evidence="9">
    <location>
        <begin position="344"/>
        <end position="364"/>
    </location>
</feature>
<evidence type="ECO:0000313" key="11">
    <source>
        <dbReference type="Proteomes" id="UP000031386"/>
    </source>
</evidence>
<keyword evidence="4 8" id="KW-1003">Cell membrane</keyword>
<evidence type="ECO:0000313" key="10">
    <source>
        <dbReference type="EMBL" id="AIZ37120.1"/>
    </source>
</evidence>
<keyword evidence="3 8" id="KW-0813">Transport</keyword>
<reference evidence="10 11" key="1">
    <citation type="submission" date="2014-10" db="EMBL/GenBank/DDBJ databases">
        <title>Complete genome sequence of Parvimonas micra KCOM 1535 (= ChDC B708).</title>
        <authorList>
            <person name="Kook J.-K."/>
            <person name="Park S.-N."/>
            <person name="Lim Y.K."/>
            <person name="Roh H."/>
        </authorList>
    </citation>
    <scope>NUCLEOTIDE SEQUENCE [LARGE SCALE GENOMIC DNA]</scope>
    <source>
        <strain evidence="11">KCOM 1535 / ChDC B708</strain>
    </source>
</reference>
<dbReference type="AlphaFoldDB" id="A0A0B4S2V7"/>
<dbReference type="PANTHER" id="PTHR43337:SF1">
    <property type="entry name" value="XANTHINE_URACIL PERMEASE C887.17-RELATED"/>
    <property type="match status" value="1"/>
</dbReference>
<evidence type="ECO:0000256" key="2">
    <source>
        <dbReference type="ARBA" id="ARBA00005697"/>
    </source>
</evidence>
<evidence type="ECO:0000256" key="1">
    <source>
        <dbReference type="ARBA" id="ARBA00004651"/>
    </source>
</evidence>
<feature type="transmembrane region" description="Helical" evidence="9">
    <location>
        <begin position="320"/>
        <end position="337"/>
    </location>
</feature>
<dbReference type="RefSeq" id="WP_041954706.1">
    <property type="nucleotide sequence ID" value="NZ_CP009761.1"/>
</dbReference>
<comment type="subcellular location">
    <subcellularLocation>
        <location evidence="1 8">Cell membrane</location>
        <topology evidence="1 8">Multi-pass membrane protein</topology>
    </subcellularLocation>
</comment>
<dbReference type="Pfam" id="PF00860">
    <property type="entry name" value="Xan_ur_permease"/>
    <property type="match status" value="1"/>
</dbReference>
<gene>
    <name evidence="10" type="ORF">NW74_07170</name>
</gene>
<dbReference type="Proteomes" id="UP000031386">
    <property type="component" value="Chromosome"/>
</dbReference>
<feature type="transmembrane region" description="Helical" evidence="9">
    <location>
        <begin position="98"/>
        <end position="117"/>
    </location>
</feature>
<feature type="transmembrane region" description="Helical" evidence="9">
    <location>
        <begin position="376"/>
        <end position="405"/>
    </location>
</feature>
<evidence type="ECO:0000256" key="6">
    <source>
        <dbReference type="ARBA" id="ARBA00022989"/>
    </source>
</evidence>
<dbReference type="InterPro" id="IPR045018">
    <property type="entry name" value="Azg-like"/>
</dbReference>
<dbReference type="PANTHER" id="PTHR43337">
    <property type="entry name" value="XANTHINE/URACIL PERMEASE C887.17-RELATED"/>
    <property type="match status" value="1"/>
</dbReference>
<evidence type="ECO:0000256" key="4">
    <source>
        <dbReference type="ARBA" id="ARBA00022475"/>
    </source>
</evidence>
<accession>A0A0B4S2V7</accession>
<feature type="transmembrane region" description="Helical" evidence="9">
    <location>
        <begin position="197"/>
        <end position="216"/>
    </location>
</feature>
<feature type="transmembrane region" description="Helical" evidence="9">
    <location>
        <begin position="137"/>
        <end position="155"/>
    </location>
</feature>
<dbReference type="InterPro" id="IPR026033">
    <property type="entry name" value="Azg-like_bact_archaea"/>
</dbReference>
<feature type="transmembrane region" description="Helical" evidence="9">
    <location>
        <begin position="286"/>
        <end position="308"/>
    </location>
</feature>
<protein>
    <submittedName>
        <fullName evidence="10">Guanine permease</fullName>
    </submittedName>
</protein>
<evidence type="ECO:0000256" key="7">
    <source>
        <dbReference type="ARBA" id="ARBA00023136"/>
    </source>
</evidence>
<evidence type="ECO:0000256" key="8">
    <source>
        <dbReference type="PIRNR" id="PIRNR005353"/>
    </source>
</evidence>
<evidence type="ECO:0000256" key="9">
    <source>
        <dbReference type="SAM" id="Phobius"/>
    </source>
</evidence>
<dbReference type="GO" id="GO:0005345">
    <property type="term" value="F:purine nucleobase transmembrane transporter activity"/>
    <property type="evidence" value="ECO:0007669"/>
    <property type="project" value="TreeGrafter"/>
</dbReference>
<sequence>MSTFFENFFKLKEHKTTVRTEVLAGITTFMTMAYILVVNPTILSEAGMDKGAVFTTTAIASFIGTVIMGLLANYPFALAPGMGLNAYFTYTIVIGKGYSWQFALTAVLLEGIIFLILTFTKVREMIVNAMPYSLKQAVSAGIGIFIAFLGLYQAGLVKQGKGIPLDLGTITSATSLITIFGILFTILLIVKKVPGAILFGMLATTAVSIICGVSELPKAIIGKPSSIAPIFMKFDFSKILSTEMFIALFAFLFVDLFDTVGTLVGVASKADMLDKDGNLPRARQALFADAIGTTAGAMLGTSTVTTFVESAAGVAEGGRTGLTSIVTALLFLLALIFQPIFAVIPTYATSSALIVVGLFMITGIKKIDFDDYTEALPAFLTIIMMPLSYSIANGIVFGIVSYTVLKLVSGRGKEVSPVVYILALLFILKFVAEAFM</sequence>
<keyword evidence="7 8" id="KW-0472">Membrane</keyword>
<evidence type="ECO:0000256" key="3">
    <source>
        <dbReference type="ARBA" id="ARBA00022448"/>
    </source>
</evidence>